<dbReference type="Proteomes" id="UP000195402">
    <property type="component" value="Unassembled WGS sequence"/>
</dbReference>
<evidence type="ECO:0000313" key="7">
    <source>
        <dbReference type="Proteomes" id="UP000195402"/>
    </source>
</evidence>
<keyword evidence="7" id="KW-1185">Reference proteome</keyword>
<dbReference type="OrthoDB" id="8118055at2759"/>
<dbReference type="STRING" id="56857.A0A200PYR4"/>
<dbReference type="AlphaFoldDB" id="A0A200PYR4"/>
<keyword evidence="4 6" id="KW-0378">Hydrolase</keyword>
<dbReference type="GO" id="GO:0000139">
    <property type="term" value="C:Golgi membrane"/>
    <property type="evidence" value="ECO:0007669"/>
    <property type="project" value="TreeGrafter"/>
</dbReference>
<dbReference type="InterPro" id="IPR012341">
    <property type="entry name" value="6hp_glycosidase-like_sf"/>
</dbReference>
<evidence type="ECO:0000256" key="4">
    <source>
        <dbReference type="ARBA" id="ARBA00022801"/>
    </source>
</evidence>
<evidence type="ECO:0000313" key="6">
    <source>
        <dbReference type="EMBL" id="OVA03337.1"/>
    </source>
</evidence>
<evidence type="ECO:0000256" key="5">
    <source>
        <dbReference type="ARBA" id="ARBA00023157"/>
    </source>
</evidence>
<evidence type="ECO:0000256" key="2">
    <source>
        <dbReference type="ARBA" id="ARBA00004922"/>
    </source>
</evidence>
<dbReference type="SUPFAM" id="SSF48225">
    <property type="entry name" value="Seven-hairpin glycosidases"/>
    <property type="match status" value="1"/>
</dbReference>
<comment type="similarity">
    <text evidence="3">Belongs to the glycosyl hydrolase 47 family.</text>
</comment>
<dbReference type="GO" id="GO:0005509">
    <property type="term" value="F:calcium ion binding"/>
    <property type="evidence" value="ECO:0007669"/>
    <property type="project" value="InterPro"/>
</dbReference>
<dbReference type="PANTHER" id="PTHR11742:SF6">
    <property type="entry name" value="MANNOSYL-OLIGOSACCHARIDE ALPHA-1,2-MANNOSIDASE IA-RELATED"/>
    <property type="match status" value="1"/>
</dbReference>
<dbReference type="PANTHER" id="PTHR11742">
    <property type="entry name" value="MANNOSYL-OLIGOSACCHARIDE ALPHA-1,2-MANNOSIDASE-RELATED"/>
    <property type="match status" value="1"/>
</dbReference>
<dbReference type="Pfam" id="PF01532">
    <property type="entry name" value="Glyco_hydro_47"/>
    <property type="match status" value="1"/>
</dbReference>
<reference evidence="6 7" key="1">
    <citation type="journal article" date="2017" name="Mol. Plant">
        <title>The Genome of Medicinal Plant Macleaya cordata Provides New Insights into Benzylisoquinoline Alkaloids Metabolism.</title>
        <authorList>
            <person name="Liu X."/>
            <person name="Liu Y."/>
            <person name="Huang P."/>
            <person name="Ma Y."/>
            <person name="Qing Z."/>
            <person name="Tang Q."/>
            <person name="Cao H."/>
            <person name="Cheng P."/>
            <person name="Zheng Y."/>
            <person name="Yuan Z."/>
            <person name="Zhou Y."/>
            <person name="Liu J."/>
            <person name="Tang Z."/>
            <person name="Zhuo Y."/>
            <person name="Zhang Y."/>
            <person name="Yu L."/>
            <person name="Huang J."/>
            <person name="Yang P."/>
            <person name="Peng Q."/>
            <person name="Zhang J."/>
            <person name="Jiang W."/>
            <person name="Zhang Z."/>
            <person name="Lin K."/>
            <person name="Ro D.K."/>
            <person name="Chen X."/>
            <person name="Xiong X."/>
            <person name="Shang Y."/>
            <person name="Huang S."/>
            <person name="Zeng J."/>
        </authorList>
    </citation>
    <scope>NUCLEOTIDE SEQUENCE [LARGE SCALE GENOMIC DNA]</scope>
    <source>
        <strain evidence="7">cv. BLH2017</strain>
        <tissue evidence="6">Root</tissue>
    </source>
</reference>
<dbReference type="InParanoid" id="A0A200PYR4"/>
<evidence type="ECO:0000256" key="3">
    <source>
        <dbReference type="ARBA" id="ARBA00007658"/>
    </source>
</evidence>
<gene>
    <name evidence="6" type="ORF">BVC80_1509g7</name>
</gene>
<dbReference type="GO" id="GO:0005975">
    <property type="term" value="P:carbohydrate metabolic process"/>
    <property type="evidence" value="ECO:0007669"/>
    <property type="project" value="InterPro"/>
</dbReference>
<keyword evidence="5" id="KW-1015">Disulfide bond</keyword>
<sequence>MPLNKNRSVSHTLTSTPVNICIEFAIFHRHLPCISECMSAIAGSYGYIAPGGLLSAYDLLGTVFLEKAKDIADRLLPAWDTHSGIPYNYLMMDLFCLAQLTTNADILLFQAQPQG</sequence>
<protein>
    <submittedName>
        <fullName evidence="6">Glycoside hydrolase</fullName>
    </submittedName>
</protein>
<dbReference type="GO" id="GO:0004571">
    <property type="term" value="F:mannosyl-oligosaccharide 1,2-alpha-mannosidase activity"/>
    <property type="evidence" value="ECO:0007669"/>
    <property type="project" value="InterPro"/>
</dbReference>
<comment type="cofactor">
    <cofactor evidence="1">
        <name>Ca(2+)</name>
        <dbReference type="ChEBI" id="CHEBI:29108"/>
    </cofactor>
</comment>
<comment type="pathway">
    <text evidence="2">Protein modification; protein glycosylation.</text>
</comment>
<dbReference type="EMBL" id="MVGT01003726">
    <property type="protein sequence ID" value="OVA03337.1"/>
    <property type="molecule type" value="Genomic_DNA"/>
</dbReference>
<name>A0A200PYR4_MACCD</name>
<evidence type="ECO:0000256" key="1">
    <source>
        <dbReference type="ARBA" id="ARBA00001913"/>
    </source>
</evidence>
<dbReference type="InterPro" id="IPR036026">
    <property type="entry name" value="Seven-hairpin_glycosidases"/>
</dbReference>
<dbReference type="GO" id="GO:0005783">
    <property type="term" value="C:endoplasmic reticulum"/>
    <property type="evidence" value="ECO:0007669"/>
    <property type="project" value="TreeGrafter"/>
</dbReference>
<organism evidence="6 7">
    <name type="scientific">Macleaya cordata</name>
    <name type="common">Five-seeded plume-poppy</name>
    <name type="synonym">Bocconia cordata</name>
    <dbReference type="NCBI Taxonomy" id="56857"/>
    <lineage>
        <taxon>Eukaryota</taxon>
        <taxon>Viridiplantae</taxon>
        <taxon>Streptophyta</taxon>
        <taxon>Embryophyta</taxon>
        <taxon>Tracheophyta</taxon>
        <taxon>Spermatophyta</taxon>
        <taxon>Magnoliopsida</taxon>
        <taxon>Ranunculales</taxon>
        <taxon>Papaveraceae</taxon>
        <taxon>Papaveroideae</taxon>
        <taxon>Macleaya</taxon>
    </lineage>
</organism>
<dbReference type="InterPro" id="IPR001382">
    <property type="entry name" value="Glyco_hydro_47"/>
</dbReference>
<accession>A0A200PYR4</accession>
<comment type="caution">
    <text evidence="6">The sequence shown here is derived from an EMBL/GenBank/DDBJ whole genome shotgun (WGS) entry which is preliminary data.</text>
</comment>
<dbReference type="InterPro" id="IPR050749">
    <property type="entry name" value="Glycosyl_Hydrolase_47"/>
</dbReference>
<proteinExistence type="inferred from homology"/>
<dbReference type="Gene3D" id="1.50.10.10">
    <property type="match status" value="1"/>
</dbReference>